<dbReference type="InterPro" id="IPR002347">
    <property type="entry name" value="SDR_fam"/>
</dbReference>
<reference evidence="3" key="1">
    <citation type="journal article" date="2020" name="mSystems">
        <title>Genome- and Community-Level Interaction Insights into Carbon Utilization and Element Cycling Functions of Hydrothermarchaeota in Hydrothermal Sediment.</title>
        <authorList>
            <person name="Zhou Z."/>
            <person name="Liu Y."/>
            <person name="Xu W."/>
            <person name="Pan J."/>
            <person name="Luo Z.H."/>
            <person name="Li M."/>
        </authorList>
    </citation>
    <scope>NUCLEOTIDE SEQUENCE</scope>
    <source>
        <strain evidence="3">HyVt-347</strain>
    </source>
</reference>
<evidence type="ECO:0000313" key="4">
    <source>
        <dbReference type="Proteomes" id="UP000885680"/>
    </source>
</evidence>
<dbReference type="PRINTS" id="PR00081">
    <property type="entry name" value="GDHRDH"/>
</dbReference>
<evidence type="ECO:0000256" key="2">
    <source>
        <dbReference type="ARBA" id="ARBA00023002"/>
    </source>
</evidence>
<accession>A0A9C9NIJ5</accession>
<name>A0A9C9NIJ5_9HYPH</name>
<dbReference type="Gene3D" id="3.40.50.720">
    <property type="entry name" value="NAD(P)-binding Rossmann-like Domain"/>
    <property type="match status" value="1"/>
</dbReference>
<dbReference type="SUPFAM" id="SSF51735">
    <property type="entry name" value="NAD(P)-binding Rossmann-fold domains"/>
    <property type="match status" value="1"/>
</dbReference>
<proteinExistence type="inferred from homology"/>
<dbReference type="InterPro" id="IPR036291">
    <property type="entry name" value="NAD(P)-bd_dom_sf"/>
</dbReference>
<sequence>ASKWAVVGFTKSLAIELGEFGIRVNAILPGSVDGPRIHSVFANKAAALGKSYEEVEAAALAVTSLRKLIPPQHLAAMAVFLASPQGSSISGQALSIDGDAQMMV</sequence>
<evidence type="ECO:0000313" key="3">
    <source>
        <dbReference type="EMBL" id="HEU02171.1"/>
    </source>
</evidence>
<gene>
    <name evidence="3" type="ORF">ENH89_17950</name>
</gene>
<organism evidence="3 4">
    <name type="scientific">Aurantimonas coralicida</name>
    <dbReference type="NCBI Taxonomy" id="182270"/>
    <lineage>
        <taxon>Bacteria</taxon>
        <taxon>Pseudomonadati</taxon>
        <taxon>Pseudomonadota</taxon>
        <taxon>Alphaproteobacteria</taxon>
        <taxon>Hyphomicrobiales</taxon>
        <taxon>Aurantimonadaceae</taxon>
        <taxon>Aurantimonas</taxon>
    </lineage>
</organism>
<feature type="non-terminal residue" evidence="3">
    <location>
        <position position="1"/>
    </location>
</feature>
<dbReference type="PANTHER" id="PTHR24321">
    <property type="entry name" value="DEHYDROGENASES, SHORT CHAIN"/>
    <property type="match status" value="1"/>
</dbReference>
<protein>
    <submittedName>
        <fullName evidence="3">SDR family oxidoreductase</fullName>
    </submittedName>
</protein>
<evidence type="ECO:0000256" key="1">
    <source>
        <dbReference type="ARBA" id="ARBA00006484"/>
    </source>
</evidence>
<dbReference type="GO" id="GO:0016491">
    <property type="term" value="F:oxidoreductase activity"/>
    <property type="evidence" value="ECO:0007669"/>
    <property type="project" value="UniProtKB-KW"/>
</dbReference>
<dbReference type="PANTHER" id="PTHR24321:SF8">
    <property type="entry name" value="ESTRADIOL 17-BETA-DEHYDROGENASE 8-RELATED"/>
    <property type="match status" value="1"/>
</dbReference>
<dbReference type="Pfam" id="PF13561">
    <property type="entry name" value="adh_short_C2"/>
    <property type="match status" value="1"/>
</dbReference>
<dbReference type="Proteomes" id="UP000885680">
    <property type="component" value="Unassembled WGS sequence"/>
</dbReference>
<comment type="similarity">
    <text evidence="1">Belongs to the short-chain dehydrogenases/reductases (SDR) family.</text>
</comment>
<keyword evidence="2" id="KW-0560">Oxidoreductase</keyword>
<dbReference type="AlphaFoldDB" id="A0A9C9NIJ5"/>
<comment type="caution">
    <text evidence="3">The sequence shown here is derived from an EMBL/GenBank/DDBJ whole genome shotgun (WGS) entry which is preliminary data.</text>
</comment>
<dbReference type="EMBL" id="DRGN01000263">
    <property type="protein sequence ID" value="HEU02171.1"/>
    <property type="molecule type" value="Genomic_DNA"/>
</dbReference>